<organism evidence="3 4">
    <name type="scientific">Miscanthus lutarioriparius</name>
    <dbReference type="NCBI Taxonomy" id="422564"/>
    <lineage>
        <taxon>Eukaryota</taxon>
        <taxon>Viridiplantae</taxon>
        <taxon>Streptophyta</taxon>
        <taxon>Embryophyta</taxon>
        <taxon>Tracheophyta</taxon>
        <taxon>Spermatophyta</taxon>
        <taxon>Magnoliopsida</taxon>
        <taxon>Liliopsida</taxon>
        <taxon>Poales</taxon>
        <taxon>Poaceae</taxon>
        <taxon>PACMAD clade</taxon>
        <taxon>Panicoideae</taxon>
        <taxon>Andropogonodae</taxon>
        <taxon>Andropogoneae</taxon>
        <taxon>Saccharinae</taxon>
        <taxon>Miscanthus</taxon>
    </lineage>
</organism>
<proteinExistence type="predicted"/>
<comment type="caution">
    <text evidence="3">The sequence shown here is derived from an EMBL/GenBank/DDBJ whole genome shotgun (WGS) entry which is preliminary data.</text>
</comment>
<gene>
    <name evidence="3" type="ORF">NCGR_LOCUS28645</name>
</gene>
<dbReference type="Proteomes" id="UP000604825">
    <property type="component" value="Unassembled WGS sequence"/>
</dbReference>
<evidence type="ECO:0000256" key="2">
    <source>
        <dbReference type="SAM" id="SignalP"/>
    </source>
</evidence>
<evidence type="ECO:0000313" key="4">
    <source>
        <dbReference type="Proteomes" id="UP000604825"/>
    </source>
</evidence>
<feature type="region of interest" description="Disordered" evidence="1">
    <location>
        <begin position="48"/>
        <end position="67"/>
    </location>
</feature>
<dbReference type="AlphaFoldDB" id="A0A811PP94"/>
<evidence type="ECO:0000313" key="3">
    <source>
        <dbReference type="EMBL" id="CAD6243571.1"/>
    </source>
</evidence>
<protein>
    <submittedName>
        <fullName evidence="3">Uncharacterized protein</fullName>
    </submittedName>
</protein>
<reference evidence="3" key="1">
    <citation type="submission" date="2020-10" db="EMBL/GenBank/DDBJ databases">
        <authorList>
            <person name="Han B."/>
            <person name="Lu T."/>
            <person name="Zhao Q."/>
            <person name="Huang X."/>
            <person name="Zhao Y."/>
        </authorList>
    </citation>
    <scope>NUCLEOTIDE SEQUENCE</scope>
</reference>
<keyword evidence="4" id="KW-1185">Reference proteome</keyword>
<feature type="signal peptide" evidence="2">
    <location>
        <begin position="1"/>
        <end position="45"/>
    </location>
</feature>
<feature type="region of interest" description="Disordered" evidence="1">
    <location>
        <begin position="1"/>
        <end position="23"/>
    </location>
</feature>
<dbReference type="EMBL" id="CAJGYO010000007">
    <property type="protein sequence ID" value="CAD6243571.1"/>
    <property type="molecule type" value="Genomic_DNA"/>
</dbReference>
<accession>A0A811PP94</accession>
<feature type="region of interest" description="Disordered" evidence="1">
    <location>
        <begin position="82"/>
        <end position="112"/>
    </location>
</feature>
<sequence length="160" mass="16705">MASLRFSAAGTGDDGSAEQKSGAPGRRHWLHVLFFLLCSLSFLSSRRSGGGLSKQGKNPNRVQTGEAAARGFVGAARARVHGEARANGGDPRRPYPGARGAHPRGRAGRWRGSGVAVAVAARVRRACTSRGEKRKEAQGSGLGWPIELGLAARLAGQRPG</sequence>
<keyword evidence="2" id="KW-0732">Signal</keyword>
<feature type="chain" id="PRO_5032439049" evidence="2">
    <location>
        <begin position="46"/>
        <end position="160"/>
    </location>
</feature>
<evidence type="ECO:0000256" key="1">
    <source>
        <dbReference type="SAM" id="MobiDB-lite"/>
    </source>
</evidence>
<name>A0A811PP94_9POAL</name>